<organism evidence="1 2">
    <name type="scientific">Pleuronectes platessa</name>
    <name type="common">European plaice</name>
    <dbReference type="NCBI Taxonomy" id="8262"/>
    <lineage>
        <taxon>Eukaryota</taxon>
        <taxon>Metazoa</taxon>
        <taxon>Chordata</taxon>
        <taxon>Craniata</taxon>
        <taxon>Vertebrata</taxon>
        <taxon>Euteleostomi</taxon>
        <taxon>Actinopterygii</taxon>
        <taxon>Neopterygii</taxon>
        <taxon>Teleostei</taxon>
        <taxon>Neoteleostei</taxon>
        <taxon>Acanthomorphata</taxon>
        <taxon>Carangaria</taxon>
        <taxon>Pleuronectiformes</taxon>
        <taxon>Pleuronectoidei</taxon>
        <taxon>Pleuronectidae</taxon>
        <taxon>Pleuronectes</taxon>
    </lineage>
</organism>
<name>A0A9N7UEV2_PLEPL</name>
<gene>
    <name evidence="1" type="ORF">PLEPLA_LOCUS18610</name>
</gene>
<protein>
    <submittedName>
        <fullName evidence="1">Uncharacterized protein</fullName>
    </submittedName>
</protein>
<evidence type="ECO:0000313" key="2">
    <source>
        <dbReference type="Proteomes" id="UP001153269"/>
    </source>
</evidence>
<evidence type="ECO:0000313" key="1">
    <source>
        <dbReference type="EMBL" id="CAB1430628.1"/>
    </source>
</evidence>
<comment type="caution">
    <text evidence="1">The sequence shown here is derived from an EMBL/GenBank/DDBJ whole genome shotgun (WGS) entry which is preliminary data.</text>
</comment>
<feature type="non-terminal residue" evidence="1">
    <location>
        <position position="1"/>
    </location>
</feature>
<dbReference type="Proteomes" id="UP001153269">
    <property type="component" value="Unassembled WGS sequence"/>
</dbReference>
<keyword evidence="2" id="KW-1185">Reference proteome</keyword>
<dbReference type="AlphaFoldDB" id="A0A9N7UEV2"/>
<dbReference type="EMBL" id="CADEAL010001252">
    <property type="protein sequence ID" value="CAB1430628.1"/>
    <property type="molecule type" value="Genomic_DNA"/>
</dbReference>
<reference evidence="1" key="1">
    <citation type="submission" date="2020-03" db="EMBL/GenBank/DDBJ databases">
        <authorList>
            <person name="Weist P."/>
        </authorList>
    </citation>
    <scope>NUCLEOTIDE SEQUENCE</scope>
</reference>
<sequence length="217" mass="23717">MKQLGQEYKRQEEVIPQTWFLVTCNVSGCGQSPNEKADDSGVRPALARQWGALCSLDWIFVPEGVDENGCIGGRGLALQPLAFLADKRYEDGSRSGANIVRLEQTKDVGSNTPPYAQEVIEKGNENSYQIAPHSCTPNRRATLVGASGLSHARQSLRRLRGGYNMRLASLMPSDNVGLTTKWALLRPPCGYEICRSDIHSAVPDLPRLGGGLHDINQ</sequence>
<accession>A0A9N7UEV2</accession>
<proteinExistence type="predicted"/>